<comment type="similarity">
    <text evidence="3 10">Belongs to the PIGX family.</text>
</comment>
<reference evidence="11" key="1">
    <citation type="submission" date="2022-08" db="UniProtKB">
        <authorList>
            <consortium name="EnsemblMetazoa"/>
        </authorList>
    </citation>
    <scope>IDENTIFICATION</scope>
    <source>
        <strain evidence="11">Israel</strain>
    </source>
</reference>
<keyword evidence="6 10" id="KW-0256">Endoplasmic reticulum</keyword>
<dbReference type="InterPro" id="IPR013233">
    <property type="entry name" value="PIG-X/PBN1"/>
</dbReference>
<dbReference type="EnsemblMetazoa" id="PPAI009074-RA">
    <property type="protein sequence ID" value="PPAI009074-PA"/>
    <property type="gene ID" value="PPAI009074"/>
</dbReference>
<evidence type="ECO:0000313" key="12">
    <source>
        <dbReference type="Proteomes" id="UP000092462"/>
    </source>
</evidence>
<keyword evidence="7 10" id="KW-1133">Transmembrane helix</keyword>
<evidence type="ECO:0000256" key="7">
    <source>
        <dbReference type="ARBA" id="ARBA00022989"/>
    </source>
</evidence>
<evidence type="ECO:0000256" key="5">
    <source>
        <dbReference type="ARBA" id="ARBA00022692"/>
    </source>
</evidence>
<comment type="pathway">
    <text evidence="2 10">Glycolipid biosynthesis; glycosylphosphatidylinositol-anchor biosynthesis.</text>
</comment>
<comment type="function">
    <text evidence="10">Stabilizing subunit of the glycosylphosphatidylinositol-mannosyltransferase I complex which catalyzes the transfer of the first mannose, via an alpha-1,4 bond from a dolichol-phosphate-mannose (Dol-P-Man) to the glucosaminyl acyl phosphatidylinositol (GlcN-(acyl)PI) intermediate to generate alpha-D-Man-(1-&gt;4)-alpha-D-GlcN-(1-&gt;6)-(1-radyl,2-acyl-sn-glycero-3-phospho)-2-acyl-inositol and participates in the sixth step of the glycosylphosphatidylinositol-anchor biosynthesis. Probably acts by stabilizing the mannosyltransferase PIGM.</text>
</comment>
<evidence type="ECO:0000256" key="9">
    <source>
        <dbReference type="ARBA" id="ARBA00023180"/>
    </source>
</evidence>
<protein>
    <recommendedName>
        <fullName evidence="10">Phosphatidylinositol-glycan biosynthesis class X protein</fullName>
    </recommendedName>
</protein>
<evidence type="ECO:0000313" key="11">
    <source>
        <dbReference type="EnsemblMetazoa" id="PPAI009074-PA"/>
    </source>
</evidence>
<dbReference type="Pfam" id="PF08320">
    <property type="entry name" value="PIG-X"/>
    <property type="match status" value="1"/>
</dbReference>
<keyword evidence="4 10" id="KW-0337">GPI-anchor biosynthesis</keyword>
<evidence type="ECO:0000256" key="8">
    <source>
        <dbReference type="ARBA" id="ARBA00023136"/>
    </source>
</evidence>
<dbReference type="InterPro" id="IPR040039">
    <property type="entry name" value="PIGX"/>
</dbReference>
<feature type="transmembrane region" description="Helical" evidence="10">
    <location>
        <begin position="139"/>
        <end position="161"/>
    </location>
</feature>
<dbReference type="EMBL" id="AJVK01036087">
    <property type="status" value="NOT_ANNOTATED_CDS"/>
    <property type="molecule type" value="Genomic_DNA"/>
</dbReference>
<evidence type="ECO:0000256" key="2">
    <source>
        <dbReference type="ARBA" id="ARBA00004687"/>
    </source>
</evidence>
<dbReference type="GO" id="GO:0005789">
    <property type="term" value="C:endoplasmic reticulum membrane"/>
    <property type="evidence" value="ECO:0007669"/>
    <property type="project" value="UniProtKB-SubCell"/>
</dbReference>
<dbReference type="GO" id="GO:0006506">
    <property type="term" value="P:GPI anchor biosynthetic process"/>
    <property type="evidence" value="ECO:0007669"/>
    <property type="project" value="UniProtKB-KW"/>
</dbReference>
<sequence length="172" mass="19268">MGDLDDFIPQIKSYVPFYVDVEAPAESSSSVTFYIFTKVSKNSNIRLPIHFRYHSPSSRSFANIPMYEPSLYISCPSTVPFETKTDRVFNLPCSNSSEISNYDELFSASVCTWFDLKSVVNSRGVSSVSIPLGNIKMDIVVVATTITIVWCACAYIIFTIVQKAKFLNKKIA</sequence>
<proteinExistence type="inferred from homology"/>
<dbReference type="PANTHER" id="PTHR28650:SF1">
    <property type="entry name" value="PHOSPHATIDYLINOSITOL-GLYCAN BIOSYNTHESIS CLASS X PROTEIN"/>
    <property type="match status" value="1"/>
</dbReference>
<dbReference type="VEuPathDB" id="VectorBase:PPAI009074"/>
<dbReference type="PANTHER" id="PTHR28650">
    <property type="entry name" value="PHOSPHATIDYLINOSITOL-GLYCAN BIOSYNTHESIS CLASS X PROTEIN"/>
    <property type="match status" value="1"/>
</dbReference>
<dbReference type="AlphaFoldDB" id="A0A1B0EZ49"/>
<accession>A0A1B0EZ49</accession>
<evidence type="ECO:0000256" key="10">
    <source>
        <dbReference type="RuleBase" id="RU366056"/>
    </source>
</evidence>
<organism evidence="11 12">
    <name type="scientific">Phlebotomus papatasi</name>
    <name type="common">Sandfly</name>
    <dbReference type="NCBI Taxonomy" id="29031"/>
    <lineage>
        <taxon>Eukaryota</taxon>
        <taxon>Metazoa</taxon>
        <taxon>Ecdysozoa</taxon>
        <taxon>Arthropoda</taxon>
        <taxon>Hexapoda</taxon>
        <taxon>Insecta</taxon>
        <taxon>Pterygota</taxon>
        <taxon>Neoptera</taxon>
        <taxon>Endopterygota</taxon>
        <taxon>Diptera</taxon>
        <taxon>Nematocera</taxon>
        <taxon>Psychodoidea</taxon>
        <taxon>Psychodidae</taxon>
        <taxon>Phlebotomus</taxon>
        <taxon>Phlebotomus</taxon>
    </lineage>
</organism>
<dbReference type="Proteomes" id="UP000092462">
    <property type="component" value="Unassembled WGS sequence"/>
</dbReference>
<dbReference type="EMBL" id="AJVK01036086">
    <property type="status" value="NOT_ANNOTATED_CDS"/>
    <property type="molecule type" value="Genomic_DNA"/>
</dbReference>
<keyword evidence="5 10" id="KW-0812">Transmembrane</keyword>
<evidence type="ECO:0000256" key="6">
    <source>
        <dbReference type="ARBA" id="ARBA00022824"/>
    </source>
</evidence>
<evidence type="ECO:0000256" key="3">
    <source>
        <dbReference type="ARBA" id="ARBA00010345"/>
    </source>
</evidence>
<keyword evidence="9" id="KW-0325">Glycoprotein</keyword>
<name>A0A1B0EZ49_PHLPP</name>
<keyword evidence="12" id="KW-1185">Reference proteome</keyword>
<comment type="subcellular location">
    <subcellularLocation>
        <location evidence="1 10">Endoplasmic reticulum membrane</location>
        <topology evidence="1 10">Single-pass membrane protein</topology>
    </subcellularLocation>
</comment>
<evidence type="ECO:0000256" key="1">
    <source>
        <dbReference type="ARBA" id="ARBA00004389"/>
    </source>
</evidence>
<keyword evidence="8 10" id="KW-0472">Membrane</keyword>
<evidence type="ECO:0000256" key="4">
    <source>
        <dbReference type="ARBA" id="ARBA00022502"/>
    </source>
</evidence>